<feature type="region of interest" description="Disordered" evidence="5">
    <location>
        <begin position="1"/>
        <end position="38"/>
    </location>
</feature>
<name>A0ABN6SB38_9BIFI</name>
<accession>A0ABN6SB38</accession>
<feature type="DNA-binding region" description="H-T-H motif" evidence="4">
    <location>
        <begin position="60"/>
        <end position="79"/>
    </location>
</feature>
<evidence type="ECO:0000256" key="3">
    <source>
        <dbReference type="ARBA" id="ARBA00023163"/>
    </source>
</evidence>
<dbReference type="InterPro" id="IPR009057">
    <property type="entry name" value="Homeodomain-like_sf"/>
</dbReference>
<evidence type="ECO:0000256" key="2">
    <source>
        <dbReference type="ARBA" id="ARBA00023125"/>
    </source>
</evidence>
<evidence type="ECO:0000313" key="7">
    <source>
        <dbReference type="EMBL" id="BDR52120.1"/>
    </source>
</evidence>
<dbReference type="SUPFAM" id="SSF48498">
    <property type="entry name" value="Tetracyclin repressor-like, C-terminal domain"/>
    <property type="match status" value="1"/>
</dbReference>
<dbReference type="InterPro" id="IPR001647">
    <property type="entry name" value="HTH_TetR"/>
</dbReference>
<dbReference type="SUPFAM" id="SSF46689">
    <property type="entry name" value="Homeodomain-like"/>
    <property type="match status" value="1"/>
</dbReference>
<dbReference type="PROSITE" id="PS50977">
    <property type="entry name" value="HTH_TETR_2"/>
    <property type="match status" value="1"/>
</dbReference>
<reference evidence="7 8" key="1">
    <citation type="journal article" date="2023" name="Microbiol. Spectr.">
        <title>Symbiosis of Carpenter Bees with Uncharacterized Lactic Acid Bacteria Showing NAD Auxotrophy.</title>
        <authorList>
            <person name="Kawasaki S."/>
            <person name="Ozawa K."/>
            <person name="Mori T."/>
            <person name="Yamamoto A."/>
            <person name="Ito M."/>
            <person name="Ohkuma M."/>
            <person name="Sakamoto M."/>
            <person name="Matsutani M."/>
        </authorList>
    </citation>
    <scope>NUCLEOTIDE SEQUENCE [LARGE SCALE GENOMIC DNA]</scope>
    <source>
        <strain evidence="7 8">Kim37-2</strain>
    </source>
</reference>
<organism evidence="7 8">
    <name type="scientific">Bombiscardovia nodaiensis</name>
    <dbReference type="NCBI Taxonomy" id="2932181"/>
    <lineage>
        <taxon>Bacteria</taxon>
        <taxon>Bacillati</taxon>
        <taxon>Actinomycetota</taxon>
        <taxon>Actinomycetes</taxon>
        <taxon>Bifidobacteriales</taxon>
        <taxon>Bifidobacteriaceae</taxon>
        <taxon>Bombiscardovia</taxon>
    </lineage>
</organism>
<evidence type="ECO:0000259" key="6">
    <source>
        <dbReference type="PROSITE" id="PS50977"/>
    </source>
</evidence>
<dbReference type="InterPro" id="IPR036271">
    <property type="entry name" value="Tet_transcr_reg_TetR-rel_C_sf"/>
</dbReference>
<dbReference type="Gene3D" id="1.10.357.10">
    <property type="entry name" value="Tetracycline Repressor, domain 2"/>
    <property type="match status" value="1"/>
</dbReference>
<proteinExistence type="predicted"/>
<gene>
    <name evidence="7" type="ORF">KIM372_00270</name>
</gene>
<evidence type="ECO:0000256" key="4">
    <source>
        <dbReference type="PROSITE-ProRule" id="PRU00335"/>
    </source>
</evidence>
<evidence type="ECO:0000256" key="5">
    <source>
        <dbReference type="SAM" id="MobiDB-lite"/>
    </source>
</evidence>
<evidence type="ECO:0000256" key="1">
    <source>
        <dbReference type="ARBA" id="ARBA00023015"/>
    </source>
</evidence>
<dbReference type="Pfam" id="PF17920">
    <property type="entry name" value="TetR_C_16"/>
    <property type="match status" value="1"/>
</dbReference>
<keyword evidence="3" id="KW-0804">Transcription</keyword>
<dbReference type="EMBL" id="AP026798">
    <property type="protein sequence ID" value="BDR52120.1"/>
    <property type="molecule type" value="Genomic_DNA"/>
</dbReference>
<dbReference type="PANTHER" id="PTHR30055:SF234">
    <property type="entry name" value="HTH-TYPE TRANSCRIPTIONAL REGULATOR BETI"/>
    <property type="match status" value="1"/>
</dbReference>
<keyword evidence="1" id="KW-0805">Transcription regulation</keyword>
<dbReference type="InterPro" id="IPR050109">
    <property type="entry name" value="HTH-type_TetR-like_transc_reg"/>
</dbReference>
<dbReference type="InterPro" id="IPR041678">
    <property type="entry name" value="TetR_C_16"/>
</dbReference>
<sequence length="231" mass="25699">MTAKVQKDDGGPRLTAQSQETATKGHRRGRPKTGEASTTYTDILAAARKEFSDKGFDHVTMRGIAREAGCDPKLVHYYFGSKDQLFATTVAEIIGESHLLDRLQREDATAAVHTGESFVRAFLEFIGGSELGQLYLAMIRNVGSDEHMRSMMVEFVSKQLVSPQIRNLRVDHVQERMMLVGTQMLGLLVVRYVLDAQPLALMSVEQVGRIVGPVVDHYLYDPLPLPPDERA</sequence>
<feature type="compositionally biased region" description="Basic and acidic residues" evidence="5">
    <location>
        <begin position="1"/>
        <end position="11"/>
    </location>
</feature>
<keyword evidence="2 4" id="KW-0238">DNA-binding</keyword>
<evidence type="ECO:0000313" key="8">
    <source>
        <dbReference type="Proteomes" id="UP001321766"/>
    </source>
</evidence>
<protein>
    <submittedName>
        <fullName evidence="7">Transcriptional regulator, TetR family protein</fullName>
    </submittedName>
</protein>
<dbReference type="Gene3D" id="1.10.10.60">
    <property type="entry name" value="Homeodomain-like"/>
    <property type="match status" value="1"/>
</dbReference>
<dbReference type="PRINTS" id="PR00455">
    <property type="entry name" value="HTHTETR"/>
</dbReference>
<dbReference type="Proteomes" id="UP001321766">
    <property type="component" value="Chromosome"/>
</dbReference>
<dbReference type="Pfam" id="PF00440">
    <property type="entry name" value="TetR_N"/>
    <property type="match status" value="1"/>
</dbReference>
<keyword evidence="8" id="KW-1185">Reference proteome</keyword>
<dbReference type="PANTHER" id="PTHR30055">
    <property type="entry name" value="HTH-TYPE TRANSCRIPTIONAL REGULATOR RUTR"/>
    <property type="match status" value="1"/>
</dbReference>
<feature type="domain" description="HTH tetR-type" evidence="6">
    <location>
        <begin position="37"/>
        <end position="97"/>
    </location>
</feature>